<keyword evidence="1" id="KW-0732">Signal</keyword>
<organism evidence="4 5">
    <name type="scientific">Prochlorococcus marinus XMU1408</name>
    <dbReference type="NCBI Taxonomy" id="2213228"/>
    <lineage>
        <taxon>Bacteria</taxon>
        <taxon>Bacillati</taxon>
        <taxon>Cyanobacteriota</taxon>
        <taxon>Cyanophyceae</taxon>
        <taxon>Synechococcales</taxon>
        <taxon>Prochlorococcaceae</taxon>
        <taxon>Prochlorococcus</taxon>
    </lineage>
</organism>
<dbReference type="GO" id="GO:0015159">
    <property type="term" value="F:polysaccharide transmembrane transporter activity"/>
    <property type="evidence" value="ECO:0007669"/>
    <property type="project" value="InterPro"/>
</dbReference>
<evidence type="ECO:0000259" key="2">
    <source>
        <dbReference type="Pfam" id="PF02563"/>
    </source>
</evidence>
<dbReference type="Pfam" id="PF10531">
    <property type="entry name" value="SLBB"/>
    <property type="match status" value="1"/>
</dbReference>
<gene>
    <name evidence="4" type="ORF">DNJ73_04325</name>
</gene>
<comment type="caution">
    <text evidence="4">The sequence shown here is derived from an EMBL/GenBank/DDBJ whole genome shotgun (WGS) entry which is preliminary data.</text>
</comment>
<evidence type="ECO:0000259" key="3">
    <source>
        <dbReference type="Pfam" id="PF10531"/>
    </source>
</evidence>
<dbReference type="OrthoDB" id="9793939at2"/>
<dbReference type="InterPro" id="IPR003715">
    <property type="entry name" value="Poly_export_N"/>
</dbReference>
<dbReference type="AlphaFoldDB" id="A0A318R499"/>
<name>A0A318R499_PROMR</name>
<dbReference type="PANTHER" id="PTHR33619:SF3">
    <property type="entry name" value="POLYSACCHARIDE EXPORT PROTEIN GFCE-RELATED"/>
    <property type="match status" value="1"/>
</dbReference>
<accession>A0A318R499</accession>
<feature type="domain" description="Polysaccharide export protein N-terminal" evidence="2">
    <location>
        <begin position="53"/>
        <end position="128"/>
    </location>
</feature>
<reference evidence="4 5" key="1">
    <citation type="journal article" date="2018" name="Appl. Environ. Microbiol.">
        <title>Genome rearrangement shapes Prochlorococcus ecological adaptation.</title>
        <authorList>
            <person name="Yan W."/>
            <person name="Wei S."/>
            <person name="Wang Q."/>
            <person name="Xiao X."/>
            <person name="Zeng Q."/>
            <person name="Jiao N."/>
            <person name="Zhang R."/>
        </authorList>
    </citation>
    <scope>NUCLEOTIDE SEQUENCE [LARGE SCALE GENOMIC DNA]</scope>
    <source>
        <strain evidence="4 5">XMU1408</strain>
    </source>
</reference>
<sequence length="384" mass="43618">MTRIKYKSLKYIYIALFFLATTGSNIYNKLYSKELENNNLPSNVLSTDYFYQKQDSNYILGPGDNIKIEVSEDIIALTAVKNIDSDGNVKLSRLNTIYISGLTISELEKLLNIRYREYVKNPNVKIELVKPRPVKVYIDGEIVRPGYYTLNTKILNSEIIKNERAEVNINDLEDINQENFYNPNLYDALKAASGILATSDLSNIKVIRKNSISNGGGFITANINFMKLITSNQLDKNIRLYDGDIIKIKKSKTINTDLILKINKTNINSKFINVFVNGKVDEPGIVKLPRVSTLNDAIQMAGGRQISAGSVRFYRYENNGVITNLNIKYNLKNKPNSVHNPYMREGDMIYIGKNKLSTFSELTSEITRPFVGVYSFLNLFKDGF</sequence>
<dbReference type="InterPro" id="IPR019554">
    <property type="entry name" value="Soluble_ligand-bd"/>
</dbReference>
<dbReference type="InterPro" id="IPR049712">
    <property type="entry name" value="Poly_export"/>
</dbReference>
<evidence type="ECO:0000313" key="5">
    <source>
        <dbReference type="Proteomes" id="UP000247807"/>
    </source>
</evidence>
<dbReference type="PANTHER" id="PTHR33619">
    <property type="entry name" value="POLYSACCHARIDE EXPORT PROTEIN GFCE-RELATED"/>
    <property type="match status" value="1"/>
</dbReference>
<dbReference type="EMBL" id="QJUE01000002">
    <property type="protein sequence ID" value="PYE02980.1"/>
    <property type="molecule type" value="Genomic_DNA"/>
</dbReference>
<dbReference type="RefSeq" id="WP_158466473.1">
    <property type="nucleotide sequence ID" value="NZ_QJUE01000002.1"/>
</dbReference>
<evidence type="ECO:0000256" key="1">
    <source>
        <dbReference type="ARBA" id="ARBA00022729"/>
    </source>
</evidence>
<feature type="domain" description="Soluble ligand binding" evidence="3">
    <location>
        <begin position="274"/>
        <end position="308"/>
    </location>
</feature>
<dbReference type="Proteomes" id="UP000247807">
    <property type="component" value="Unassembled WGS sequence"/>
</dbReference>
<protein>
    <recommendedName>
        <fullName evidence="6">Polysaccharide export protein</fullName>
    </recommendedName>
</protein>
<proteinExistence type="predicted"/>
<dbReference type="Gene3D" id="3.10.560.10">
    <property type="entry name" value="Outer membrane lipoprotein wza domain like"/>
    <property type="match status" value="2"/>
</dbReference>
<evidence type="ECO:0000313" key="4">
    <source>
        <dbReference type="EMBL" id="PYE02980.1"/>
    </source>
</evidence>
<evidence type="ECO:0008006" key="6">
    <source>
        <dbReference type="Google" id="ProtNLM"/>
    </source>
</evidence>
<dbReference type="Pfam" id="PF02563">
    <property type="entry name" value="Poly_export"/>
    <property type="match status" value="1"/>
</dbReference>